<dbReference type="EMBL" id="MTKT01005171">
    <property type="protein sequence ID" value="OWM68097.1"/>
    <property type="molecule type" value="Genomic_DNA"/>
</dbReference>
<keyword evidence="1" id="KW-1133">Transmembrane helix</keyword>
<organism evidence="2 3">
    <name type="scientific">Punica granatum</name>
    <name type="common">Pomegranate</name>
    <dbReference type="NCBI Taxonomy" id="22663"/>
    <lineage>
        <taxon>Eukaryota</taxon>
        <taxon>Viridiplantae</taxon>
        <taxon>Streptophyta</taxon>
        <taxon>Embryophyta</taxon>
        <taxon>Tracheophyta</taxon>
        <taxon>Spermatophyta</taxon>
        <taxon>Magnoliopsida</taxon>
        <taxon>eudicotyledons</taxon>
        <taxon>Gunneridae</taxon>
        <taxon>Pentapetalae</taxon>
        <taxon>rosids</taxon>
        <taxon>malvids</taxon>
        <taxon>Myrtales</taxon>
        <taxon>Lythraceae</taxon>
        <taxon>Punica</taxon>
    </lineage>
</organism>
<dbReference type="Proteomes" id="UP000197138">
    <property type="component" value="Unassembled WGS sequence"/>
</dbReference>
<reference evidence="3" key="1">
    <citation type="journal article" date="2017" name="Plant J.">
        <title>The pomegranate (Punica granatum L.) genome and the genomics of punicalagin biosynthesis.</title>
        <authorList>
            <person name="Qin G."/>
            <person name="Xu C."/>
            <person name="Ming R."/>
            <person name="Tang H."/>
            <person name="Guyot R."/>
            <person name="Kramer E.M."/>
            <person name="Hu Y."/>
            <person name="Yi X."/>
            <person name="Qi Y."/>
            <person name="Xu X."/>
            <person name="Gao Z."/>
            <person name="Pan H."/>
            <person name="Jian J."/>
            <person name="Tian Y."/>
            <person name="Yue Z."/>
            <person name="Xu Y."/>
        </authorList>
    </citation>
    <scope>NUCLEOTIDE SEQUENCE [LARGE SCALE GENOMIC DNA]</scope>
    <source>
        <strain evidence="3">cv. Dabenzi</strain>
    </source>
</reference>
<protein>
    <submittedName>
        <fullName evidence="2">Uncharacterized protein</fullName>
    </submittedName>
</protein>
<dbReference type="AlphaFoldDB" id="A0A218W5G2"/>
<comment type="caution">
    <text evidence="2">The sequence shown here is derived from an EMBL/GenBank/DDBJ whole genome shotgun (WGS) entry which is preliminary data.</text>
</comment>
<evidence type="ECO:0000313" key="2">
    <source>
        <dbReference type="EMBL" id="OWM68097.1"/>
    </source>
</evidence>
<feature type="transmembrane region" description="Helical" evidence="1">
    <location>
        <begin position="17"/>
        <end position="37"/>
    </location>
</feature>
<accession>A0A218W5G2</accession>
<evidence type="ECO:0000313" key="3">
    <source>
        <dbReference type="Proteomes" id="UP000197138"/>
    </source>
</evidence>
<evidence type="ECO:0000256" key="1">
    <source>
        <dbReference type="SAM" id="Phobius"/>
    </source>
</evidence>
<proteinExistence type="predicted"/>
<sequence length="84" mass="9458">MPQCTRMSPVASVLHDLFPSIVFHYFLAGVCWSGILLKPKGMPQRAYLRVEPLPCRSIRNEAREEFSEGRDPMHLSSLVTGVSL</sequence>
<name>A0A218W5G2_PUNGR</name>
<gene>
    <name evidence="2" type="ORF">CDL15_Pgr016297</name>
</gene>
<keyword evidence="1" id="KW-0812">Transmembrane</keyword>
<keyword evidence="1" id="KW-0472">Membrane</keyword>